<dbReference type="SUPFAM" id="SSF54593">
    <property type="entry name" value="Glyoxalase/Bleomycin resistance protein/Dihydroxybiphenyl dioxygenase"/>
    <property type="match status" value="1"/>
</dbReference>
<dbReference type="Pfam" id="PF12681">
    <property type="entry name" value="Glyoxalase_2"/>
    <property type="match status" value="1"/>
</dbReference>
<reference evidence="2" key="1">
    <citation type="submission" date="2022-01" db="EMBL/GenBank/DDBJ databases">
        <title>Complete genome of Methanomicrobium antiquum DSM 21220.</title>
        <authorList>
            <person name="Chen S.-C."/>
            <person name="You Y.-T."/>
            <person name="Zhou Y.-Z."/>
            <person name="Lai M.-C."/>
        </authorList>
    </citation>
    <scope>NUCLEOTIDE SEQUENCE</scope>
    <source>
        <strain evidence="2">DSM 21220</strain>
    </source>
</reference>
<dbReference type="InterPro" id="IPR029068">
    <property type="entry name" value="Glyas_Bleomycin-R_OHBP_Dase"/>
</dbReference>
<evidence type="ECO:0000313" key="3">
    <source>
        <dbReference type="Proteomes" id="UP001218895"/>
    </source>
</evidence>
<evidence type="ECO:0000259" key="1">
    <source>
        <dbReference type="PROSITE" id="PS51819"/>
    </source>
</evidence>
<feature type="domain" description="VOC" evidence="1">
    <location>
        <begin position="25"/>
        <end position="157"/>
    </location>
</feature>
<evidence type="ECO:0000313" key="2">
    <source>
        <dbReference type="EMBL" id="WFN36685.1"/>
    </source>
</evidence>
<name>A0AAF0JMM0_9EURY</name>
<protein>
    <submittedName>
        <fullName evidence="2">VOC family protein</fullName>
    </submittedName>
</protein>
<organism evidence="2 3">
    <name type="scientific">Methanomicrobium antiquum</name>
    <dbReference type="NCBI Taxonomy" id="487686"/>
    <lineage>
        <taxon>Archaea</taxon>
        <taxon>Methanobacteriati</taxon>
        <taxon>Methanobacteriota</taxon>
        <taxon>Stenosarchaea group</taxon>
        <taxon>Methanomicrobia</taxon>
        <taxon>Methanomicrobiales</taxon>
        <taxon>Methanomicrobiaceae</taxon>
        <taxon>Methanomicrobium</taxon>
    </lineage>
</organism>
<gene>
    <name evidence="2" type="ORF">L1994_11165</name>
</gene>
<dbReference type="InterPro" id="IPR025870">
    <property type="entry name" value="Glyoxalase-like_dom"/>
</dbReference>
<dbReference type="KEGG" id="manq:L1994_11165"/>
<dbReference type="EMBL" id="CP091092">
    <property type="protein sequence ID" value="WFN36685.1"/>
    <property type="molecule type" value="Genomic_DNA"/>
</dbReference>
<dbReference type="Gene3D" id="3.10.180.10">
    <property type="entry name" value="2,3-Dihydroxybiphenyl 1,2-Dioxygenase, domain 1"/>
    <property type="match status" value="1"/>
</dbReference>
<dbReference type="RefSeq" id="WP_278099522.1">
    <property type="nucleotide sequence ID" value="NZ_CP091092.1"/>
</dbReference>
<dbReference type="AlphaFoldDB" id="A0AAF0JMM0"/>
<dbReference type="PROSITE" id="PS51819">
    <property type="entry name" value="VOC"/>
    <property type="match status" value="1"/>
</dbReference>
<dbReference type="GeneID" id="79950967"/>
<dbReference type="InterPro" id="IPR037523">
    <property type="entry name" value="VOC_core"/>
</dbReference>
<dbReference type="Proteomes" id="UP001218895">
    <property type="component" value="Chromosome"/>
</dbReference>
<sequence length="191" mass="22016">MPKNSDINDKLTINAPKKNDNKPLSYNSTVLFVNDIEKSKEFYTNIMGEEIEIDLGINIGFKSGLAIWKGDYARNVIFNDSDSGSDSKPKHKNSDDMDYCSKNMLEIYYETDDMEKTYNTLKNSGCLFVHEIKKQPWCQLTLRILDPDGHMIEIGERMDVCIKRLHKFGMKPNEIAEKTTMPIDIVNFMLD</sequence>
<accession>A0AAF0JMM0</accession>
<keyword evidence="3" id="KW-1185">Reference proteome</keyword>
<proteinExistence type="predicted"/>